<dbReference type="AlphaFoldDB" id="A0AA35YI86"/>
<dbReference type="Proteomes" id="UP001177003">
    <property type="component" value="Chromosome 3"/>
</dbReference>
<sequence length="114" mass="12673">MRVRLCVTPCAATSFLYVALIILGVDFQIKMGDMEFAKAHNSAIFLEDPPAAHSDLKFIVDGLKKSCLVHALTTSPAIYQCLIKEFWRNAVVKKNGQGEKFVEATIEDNKIQVT</sequence>
<protein>
    <submittedName>
        <fullName evidence="1">Uncharacterized protein</fullName>
    </submittedName>
</protein>
<organism evidence="1 2">
    <name type="scientific">Lactuca saligna</name>
    <name type="common">Willowleaf lettuce</name>
    <dbReference type="NCBI Taxonomy" id="75948"/>
    <lineage>
        <taxon>Eukaryota</taxon>
        <taxon>Viridiplantae</taxon>
        <taxon>Streptophyta</taxon>
        <taxon>Embryophyta</taxon>
        <taxon>Tracheophyta</taxon>
        <taxon>Spermatophyta</taxon>
        <taxon>Magnoliopsida</taxon>
        <taxon>eudicotyledons</taxon>
        <taxon>Gunneridae</taxon>
        <taxon>Pentapetalae</taxon>
        <taxon>asterids</taxon>
        <taxon>campanulids</taxon>
        <taxon>Asterales</taxon>
        <taxon>Asteraceae</taxon>
        <taxon>Cichorioideae</taxon>
        <taxon>Cichorieae</taxon>
        <taxon>Lactucinae</taxon>
        <taxon>Lactuca</taxon>
    </lineage>
</organism>
<evidence type="ECO:0000313" key="2">
    <source>
        <dbReference type="Proteomes" id="UP001177003"/>
    </source>
</evidence>
<evidence type="ECO:0000313" key="1">
    <source>
        <dbReference type="EMBL" id="CAI9274409.1"/>
    </source>
</evidence>
<accession>A0AA35YI86</accession>
<proteinExistence type="predicted"/>
<dbReference type="EMBL" id="OX465079">
    <property type="protein sequence ID" value="CAI9274409.1"/>
    <property type="molecule type" value="Genomic_DNA"/>
</dbReference>
<keyword evidence="2" id="KW-1185">Reference proteome</keyword>
<reference evidence="1" key="1">
    <citation type="submission" date="2023-04" db="EMBL/GenBank/DDBJ databases">
        <authorList>
            <person name="Vijverberg K."/>
            <person name="Xiong W."/>
            <person name="Schranz E."/>
        </authorList>
    </citation>
    <scope>NUCLEOTIDE SEQUENCE</scope>
</reference>
<gene>
    <name evidence="1" type="ORF">LSALG_LOCUS14491</name>
</gene>
<name>A0AA35YI86_LACSI</name>